<gene>
    <name evidence="2" type="ORF">CXG81DRAFT_28886</name>
</gene>
<name>A0A4P9X2E4_9FUNG</name>
<feature type="region of interest" description="Disordered" evidence="1">
    <location>
        <begin position="1"/>
        <end position="31"/>
    </location>
</feature>
<protein>
    <submittedName>
        <fullName evidence="2">Uncharacterized protein</fullName>
    </submittedName>
</protein>
<proteinExistence type="predicted"/>
<dbReference type="AlphaFoldDB" id="A0A4P9X2E4"/>
<evidence type="ECO:0000256" key="1">
    <source>
        <dbReference type="SAM" id="MobiDB-lite"/>
    </source>
</evidence>
<evidence type="ECO:0000313" key="3">
    <source>
        <dbReference type="Proteomes" id="UP000274922"/>
    </source>
</evidence>
<dbReference type="EMBL" id="ML014525">
    <property type="protein sequence ID" value="RKO98276.1"/>
    <property type="molecule type" value="Genomic_DNA"/>
</dbReference>
<sequence length="161" mass="17344">MEASAEEPDAGWPGVGGPLAPAPVPAPVAEDDGRGAAAFDGVPTAVALPPPMADPEGDPVSPPFSLSGLHKRCFDGVQDVMNAQLPDLTNLSFYQQITLGVASARKPDTYVRDYYRDYPLLAARLPTQRYLGDTNINVAGATKYRTNLFNYFQLSFETRVK</sequence>
<dbReference type="Proteomes" id="UP000274922">
    <property type="component" value="Unassembled WGS sequence"/>
</dbReference>
<reference evidence="3" key="1">
    <citation type="journal article" date="2018" name="Nat. Microbiol.">
        <title>Leveraging single-cell genomics to expand the fungal tree of life.</title>
        <authorList>
            <person name="Ahrendt S.R."/>
            <person name="Quandt C.A."/>
            <person name="Ciobanu D."/>
            <person name="Clum A."/>
            <person name="Salamov A."/>
            <person name="Andreopoulos B."/>
            <person name="Cheng J.F."/>
            <person name="Woyke T."/>
            <person name="Pelin A."/>
            <person name="Henrissat B."/>
            <person name="Reynolds N.K."/>
            <person name="Benny G.L."/>
            <person name="Smith M.E."/>
            <person name="James T.Y."/>
            <person name="Grigoriev I.V."/>
        </authorList>
    </citation>
    <scope>NUCLEOTIDE SEQUENCE [LARGE SCALE GENOMIC DNA]</scope>
    <source>
        <strain evidence="3">ATCC 52028</strain>
    </source>
</reference>
<accession>A0A4P9X2E4</accession>
<organism evidence="2 3">
    <name type="scientific">Caulochytrium protostelioides</name>
    <dbReference type="NCBI Taxonomy" id="1555241"/>
    <lineage>
        <taxon>Eukaryota</taxon>
        <taxon>Fungi</taxon>
        <taxon>Fungi incertae sedis</taxon>
        <taxon>Chytridiomycota</taxon>
        <taxon>Chytridiomycota incertae sedis</taxon>
        <taxon>Chytridiomycetes</taxon>
        <taxon>Caulochytriales</taxon>
        <taxon>Caulochytriaceae</taxon>
        <taxon>Caulochytrium</taxon>
    </lineage>
</organism>
<evidence type="ECO:0000313" key="2">
    <source>
        <dbReference type="EMBL" id="RKO98276.1"/>
    </source>
</evidence>
<keyword evidence="3" id="KW-1185">Reference proteome</keyword>